<dbReference type="InterPro" id="IPR003594">
    <property type="entry name" value="HATPase_dom"/>
</dbReference>
<dbReference type="Gene3D" id="3.40.50.2300">
    <property type="match status" value="1"/>
</dbReference>
<accession>A0A4U0WZA9</accession>
<feature type="compositionally biased region" description="Low complexity" evidence="6">
    <location>
        <begin position="331"/>
        <end position="340"/>
    </location>
</feature>
<keyword evidence="3" id="KW-0808">Transferase</keyword>
<dbReference type="InterPro" id="IPR011006">
    <property type="entry name" value="CheY-like_superfamily"/>
</dbReference>
<dbReference type="EMBL" id="NAJQ01000523">
    <property type="protein sequence ID" value="TKA68226.1"/>
    <property type="molecule type" value="Genomic_DNA"/>
</dbReference>
<dbReference type="SUPFAM" id="SSF52172">
    <property type="entry name" value="CheY-like"/>
    <property type="match status" value="1"/>
</dbReference>
<dbReference type="GO" id="GO:0000155">
    <property type="term" value="F:phosphorelay sensor kinase activity"/>
    <property type="evidence" value="ECO:0007669"/>
    <property type="project" value="TreeGrafter"/>
</dbReference>
<feature type="region of interest" description="Disordered" evidence="6">
    <location>
        <begin position="322"/>
        <end position="351"/>
    </location>
</feature>
<dbReference type="SMART" id="SM00448">
    <property type="entry name" value="REC"/>
    <property type="match status" value="1"/>
</dbReference>
<dbReference type="SUPFAM" id="SSF55874">
    <property type="entry name" value="ATPase domain of HSP90 chaperone/DNA topoisomerase II/histidine kinase"/>
    <property type="match status" value="1"/>
</dbReference>
<comment type="caution">
    <text evidence="9">The sequence shown here is derived from an EMBL/GenBank/DDBJ whole genome shotgun (WGS) entry which is preliminary data.</text>
</comment>
<dbReference type="AlphaFoldDB" id="A0A4U0WZA9"/>
<dbReference type="InterPro" id="IPR001789">
    <property type="entry name" value="Sig_transdc_resp-reg_receiver"/>
</dbReference>
<gene>
    <name evidence="9" type="ORF">B0A55_09848</name>
</gene>
<dbReference type="GO" id="GO:0009927">
    <property type="term" value="F:histidine phosphotransfer kinase activity"/>
    <property type="evidence" value="ECO:0007669"/>
    <property type="project" value="TreeGrafter"/>
</dbReference>
<protein>
    <recommendedName>
        <fullName evidence="2">histidine kinase</fullName>
        <ecNumber evidence="2">2.7.13.3</ecNumber>
    </recommendedName>
</protein>
<name>A0A4U0WZA9_9PEZI</name>
<feature type="compositionally biased region" description="Pro residues" evidence="6">
    <location>
        <begin position="341"/>
        <end position="351"/>
    </location>
</feature>
<comment type="catalytic activity">
    <reaction evidence="1">
        <text>ATP + protein L-histidine = ADP + protein N-phospho-L-histidine.</text>
        <dbReference type="EC" id="2.7.13.3"/>
    </reaction>
</comment>
<keyword evidence="5" id="KW-0597">Phosphoprotein</keyword>
<dbReference type="EC" id="2.7.13.3" evidence="2"/>
<evidence type="ECO:0000256" key="6">
    <source>
        <dbReference type="SAM" id="MobiDB-lite"/>
    </source>
</evidence>
<dbReference type="SMART" id="SM00387">
    <property type="entry name" value="HATPase_c"/>
    <property type="match status" value="1"/>
</dbReference>
<dbReference type="Gene3D" id="3.30.565.10">
    <property type="entry name" value="Histidine kinase-like ATPase, C-terminal domain"/>
    <property type="match status" value="1"/>
</dbReference>
<keyword evidence="10" id="KW-1185">Reference proteome</keyword>
<dbReference type="PROSITE" id="PS50110">
    <property type="entry name" value="RESPONSE_REGULATORY"/>
    <property type="match status" value="1"/>
</dbReference>
<feature type="domain" description="Histidine kinase" evidence="7">
    <location>
        <begin position="1"/>
        <end position="111"/>
    </location>
</feature>
<dbReference type="Pfam" id="PF02518">
    <property type="entry name" value="HATPase_c"/>
    <property type="match status" value="1"/>
</dbReference>
<sequence length="480" mass="51871">MNLVGNAFKYTAYGHVEVGLELVPASQARALGVDFGEHVLLQVTDTGRGISREYLAHRLFTPFAQENNLSVGTGLGLSLVLQLTESLGGTIDVESELGAGTCVKVRIPVGDTLAQLSPDLPSQDPYERLRGRTLALVPWNILTSDAQDISGYVTDTTGGSKVVTDHLAATAHRWLGMNVSRDVHLVRASDFCAPTAEPLLRLVECEDRMDSYYNVYLYEEDRTVERSTVAAADHTTRRSDVTLSHPFGPQSLARALLRALEVVEDRHLSPNCGAPHALGSVAEDDDASMPPLPSNVSDGSTRTVTALSEAGDQTSATAIGLKQRSQEAERPSLSSLQILPSPRPPLDNPHPGPKNLLLVDDNDINLKLLVTCARKKNCVYQSASNGLEALEIYKATALLRPPSQPAFDLVIMDLSMPIMDGCVATREIRAFESSSDAPRAKIMALTALGSEVARERAWASGIDVFVTKPLSVKQLRDLCR</sequence>
<dbReference type="PANTHER" id="PTHR43047:SF72">
    <property type="entry name" value="OSMOSENSING HISTIDINE PROTEIN KINASE SLN1"/>
    <property type="match status" value="1"/>
</dbReference>
<feature type="region of interest" description="Disordered" evidence="6">
    <location>
        <begin position="274"/>
        <end position="302"/>
    </location>
</feature>
<dbReference type="PROSITE" id="PS50109">
    <property type="entry name" value="HIS_KIN"/>
    <property type="match status" value="1"/>
</dbReference>
<dbReference type="PRINTS" id="PR00344">
    <property type="entry name" value="BCTRLSENSOR"/>
</dbReference>
<evidence type="ECO:0000259" key="7">
    <source>
        <dbReference type="PROSITE" id="PS50109"/>
    </source>
</evidence>
<dbReference type="InterPro" id="IPR005467">
    <property type="entry name" value="His_kinase_dom"/>
</dbReference>
<evidence type="ECO:0000256" key="5">
    <source>
        <dbReference type="PROSITE-ProRule" id="PRU00169"/>
    </source>
</evidence>
<dbReference type="InterPro" id="IPR004358">
    <property type="entry name" value="Sig_transdc_His_kin-like_C"/>
</dbReference>
<dbReference type="InterPro" id="IPR036890">
    <property type="entry name" value="HATPase_C_sf"/>
</dbReference>
<dbReference type="OrthoDB" id="10249433at2759"/>
<evidence type="ECO:0000313" key="9">
    <source>
        <dbReference type="EMBL" id="TKA68226.1"/>
    </source>
</evidence>
<evidence type="ECO:0000256" key="3">
    <source>
        <dbReference type="ARBA" id="ARBA00022679"/>
    </source>
</evidence>
<evidence type="ECO:0000313" key="10">
    <source>
        <dbReference type="Proteomes" id="UP000309340"/>
    </source>
</evidence>
<dbReference type="GO" id="GO:0005886">
    <property type="term" value="C:plasma membrane"/>
    <property type="evidence" value="ECO:0007669"/>
    <property type="project" value="TreeGrafter"/>
</dbReference>
<organism evidence="9 10">
    <name type="scientific">Friedmanniomyces simplex</name>
    <dbReference type="NCBI Taxonomy" id="329884"/>
    <lineage>
        <taxon>Eukaryota</taxon>
        <taxon>Fungi</taxon>
        <taxon>Dikarya</taxon>
        <taxon>Ascomycota</taxon>
        <taxon>Pezizomycotina</taxon>
        <taxon>Dothideomycetes</taxon>
        <taxon>Dothideomycetidae</taxon>
        <taxon>Mycosphaerellales</taxon>
        <taxon>Teratosphaeriaceae</taxon>
        <taxon>Friedmanniomyces</taxon>
    </lineage>
</organism>
<evidence type="ECO:0000256" key="4">
    <source>
        <dbReference type="ARBA" id="ARBA00022777"/>
    </source>
</evidence>
<dbReference type="Proteomes" id="UP000309340">
    <property type="component" value="Unassembled WGS sequence"/>
</dbReference>
<feature type="modified residue" description="4-aspartylphosphate" evidence="5">
    <location>
        <position position="413"/>
    </location>
</feature>
<evidence type="ECO:0000256" key="2">
    <source>
        <dbReference type="ARBA" id="ARBA00012438"/>
    </source>
</evidence>
<dbReference type="Pfam" id="PF00072">
    <property type="entry name" value="Response_reg"/>
    <property type="match status" value="1"/>
</dbReference>
<dbReference type="STRING" id="329884.A0A4U0WZA9"/>
<dbReference type="CDD" id="cd17546">
    <property type="entry name" value="REC_hyHK_CKI1_RcsC-like"/>
    <property type="match status" value="1"/>
</dbReference>
<proteinExistence type="predicted"/>
<dbReference type="PANTHER" id="PTHR43047">
    <property type="entry name" value="TWO-COMPONENT HISTIDINE PROTEIN KINASE"/>
    <property type="match status" value="1"/>
</dbReference>
<reference evidence="9 10" key="1">
    <citation type="submission" date="2017-03" db="EMBL/GenBank/DDBJ databases">
        <title>Genomes of endolithic fungi from Antarctica.</title>
        <authorList>
            <person name="Coleine C."/>
            <person name="Masonjones S."/>
            <person name="Stajich J.E."/>
        </authorList>
    </citation>
    <scope>NUCLEOTIDE SEQUENCE [LARGE SCALE GENOMIC DNA]</scope>
    <source>
        <strain evidence="9 10">CCFEE 5184</strain>
    </source>
</reference>
<feature type="domain" description="Response regulatory" evidence="8">
    <location>
        <begin position="355"/>
        <end position="480"/>
    </location>
</feature>
<evidence type="ECO:0000259" key="8">
    <source>
        <dbReference type="PROSITE" id="PS50110"/>
    </source>
</evidence>
<keyword evidence="4" id="KW-0418">Kinase</keyword>
<evidence type="ECO:0000256" key="1">
    <source>
        <dbReference type="ARBA" id="ARBA00000085"/>
    </source>
</evidence>